<name>A0ABN8S8U8_9CNID</name>
<organism evidence="1 2">
    <name type="scientific">Porites evermanni</name>
    <dbReference type="NCBI Taxonomy" id="104178"/>
    <lineage>
        <taxon>Eukaryota</taxon>
        <taxon>Metazoa</taxon>
        <taxon>Cnidaria</taxon>
        <taxon>Anthozoa</taxon>
        <taxon>Hexacorallia</taxon>
        <taxon>Scleractinia</taxon>
        <taxon>Fungiina</taxon>
        <taxon>Poritidae</taxon>
        <taxon>Porites</taxon>
    </lineage>
</organism>
<gene>
    <name evidence="1" type="ORF">PEVE_00018049</name>
</gene>
<accession>A0ABN8S8U8</accession>
<comment type="caution">
    <text evidence="1">The sequence shown here is derived from an EMBL/GenBank/DDBJ whole genome shotgun (WGS) entry which is preliminary data.</text>
</comment>
<dbReference type="Proteomes" id="UP001159427">
    <property type="component" value="Unassembled WGS sequence"/>
</dbReference>
<feature type="non-terminal residue" evidence="1">
    <location>
        <position position="114"/>
    </location>
</feature>
<evidence type="ECO:0008006" key="3">
    <source>
        <dbReference type="Google" id="ProtNLM"/>
    </source>
</evidence>
<dbReference type="EMBL" id="CALNXI010002463">
    <property type="protein sequence ID" value="CAH3187959.1"/>
    <property type="molecule type" value="Genomic_DNA"/>
</dbReference>
<reference evidence="1 2" key="1">
    <citation type="submission" date="2022-05" db="EMBL/GenBank/DDBJ databases">
        <authorList>
            <consortium name="Genoscope - CEA"/>
            <person name="William W."/>
        </authorList>
    </citation>
    <scope>NUCLEOTIDE SEQUENCE [LARGE SCALE GENOMIC DNA]</scope>
</reference>
<proteinExistence type="predicted"/>
<protein>
    <recommendedName>
        <fullName evidence="3">DUF4371 domain-containing protein</fullName>
    </recommendedName>
</protein>
<evidence type="ECO:0000313" key="2">
    <source>
        <dbReference type="Proteomes" id="UP001159427"/>
    </source>
</evidence>
<sequence length="114" mass="12705">SGFEIIPVYLSISDEDCEPCIDFVKIVGVEGRATAQGLADGFFATFSTLDVDVKSKCVQLATDGPHVMKNMCKLVRNEIKWLLEFHCANHRLELSFKDAVKTIPLYNDAHSLLD</sequence>
<feature type="non-terminal residue" evidence="1">
    <location>
        <position position="1"/>
    </location>
</feature>
<evidence type="ECO:0000313" key="1">
    <source>
        <dbReference type="EMBL" id="CAH3187959.1"/>
    </source>
</evidence>
<keyword evidence="2" id="KW-1185">Reference proteome</keyword>